<evidence type="ECO:0000313" key="2">
    <source>
        <dbReference type="Proteomes" id="UP000789901"/>
    </source>
</evidence>
<sequence>MFKGALNIDFNEYLYNYEYIKPNPTVGRELKDELELSNNKERELLVKIKSLRREANCSSEHSEAINFKFGDHDSNNIGQLLNKIKRLKDDLENFCALEKSQYHKASIKMLSEKYKCSEQDYSDINTKKMIVNTNKTGHVPVVEVQNALYYK</sequence>
<accession>A0ABM8W6V6</accession>
<feature type="non-terminal residue" evidence="1">
    <location>
        <position position="151"/>
    </location>
</feature>
<evidence type="ECO:0000313" key="1">
    <source>
        <dbReference type="EMBL" id="CAG8541213.1"/>
    </source>
</evidence>
<dbReference type="Proteomes" id="UP000789901">
    <property type="component" value="Unassembled WGS sequence"/>
</dbReference>
<protein>
    <submittedName>
        <fullName evidence="1">15766_t:CDS:1</fullName>
    </submittedName>
</protein>
<dbReference type="EMBL" id="CAJVQB010001571">
    <property type="protein sequence ID" value="CAG8541213.1"/>
    <property type="molecule type" value="Genomic_DNA"/>
</dbReference>
<comment type="caution">
    <text evidence="1">The sequence shown here is derived from an EMBL/GenBank/DDBJ whole genome shotgun (WGS) entry which is preliminary data.</text>
</comment>
<proteinExistence type="predicted"/>
<name>A0ABM8W6V6_GIGMA</name>
<keyword evidence="2" id="KW-1185">Reference proteome</keyword>
<reference evidence="1 2" key="1">
    <citation type="submission" date="2021-06" db="EMBL/GenBank/DDBJ databases">
        <authorList>
            <person name="Kallberg Y."/>
            <person name="Tangrot J."/>
            <person name="Rosling A."/>
        </authorList>
    </citation>
    <scope>NUCLEOTIDE SEQUENCE [LARGE SCALE GENOMIC DNA]</scope>
    <source>
        <strain evidence="1 2">120-4 pot B 10/14</strain>
    </source>
</reference>
<gene>
    <name evidence="1" type="ORF">GMARGA_LOCUS4090</name>
</gene>
<organism evidence="1 2">
    <name type="scientific">Gigaspora margarita</name>
    <dbReference type="NCBI Taxonomy" id="4874"/>
    <lineage>
        <taxon>Eukaryota</taxon>
        <taxon>Fungi</taxon>
        <taxon>Fungi incertae sedis</taxon>
        <taxon>Mucoromycota</taxon>
        <taxon>Glomeromycotina</taxon>
        <taxon>Glomeromycetes</taxon>
        <taxon>Diversisporales</taxon>
        <taxon>Gigasporaceae</taxon>
        <taxon>Gigaspora</taxon>
    </lineage>
</organism>